<dbReference type="EMBL" id="FMAH01000027">
    <property type="protein sequence ID" value="SCB38083.1"/>
    <property type="molecule type" value="Genomic_DNA"/>
</dbReference>
<accession>A0A1C3WDN0</accession>
<dbReference type="GO" id="GO:0055085">
    <property type="term" value="P:transmembrane transport"/>
    <property type="evidence" value="ECO:0007669"/>
    <property type="project" value="InterPro"/>
</dbReference>
<dbReference type="SUPFAM" id="SSF53850">
    <property type="entry name" value="Periplasmic binding protein-like II"/>
    <property type="match status" value="1"/>
</dbReference>
<dbReference type="PANTHER" id="PTHR35841:SF1">
    <property type="entry name" value="PHOSPHONATES-BINDING PERIPLASMIC PROTEIN"/>
    <property type="match status" value="1"/>
</dbReference>
<dbReference type="PANTHER" id="PTHR35841">
    <property type="entry name" value="PHOSPHONATES-BINDING PERIPLASMIC PROTEIN"/>
    <property type="match status" value="1"/>
</dbReference>
<sequence length="324" mass="35415">MWLSSRSYPKLSKQKREREREREMMKKVVLIAATLLALASASKAADLKEFRVGILGGENEPDRLRNFACLADHLKQYFGFEKVALYPAADYDGVIQGLLGGTLDYAELGASGYAAIYLKNPNAVTPFLTYQQTDGSTGYYSIGLARKDSGIKTIMDAKGKKLGYADPDSTSGYLVPFTQIPKATGMPNDKFFASTQFNGGHENNILAMYDGKVDVSVDGSSGIGDFKDGYSSDTFHKMVSKGSVDPSQLVEVWRSPLIPNGPLVVRSALGEEWKKKLTDFFLALPKSDAKCFNAIAGGDFNGYVPVTPDFYRTVIDIRKQTIGG</sequence>
<dbReference type="NCBIfam" id="TIGR01098">
    <property type="entry name" value="3A0109s03R"/>
    <property type="match status" value="1"/>
</dbReference>
<dbReference type="Pfam" id="PF12974">
    <property type="entry name" value="Phosphonate-bd"/>
    <property type="match status" value="1"/>
</dbReference>
<dbReference type="AlphaFoldDB" id="A0A1C3WDN0"/>
<reference evidence="4" key="1">
    <citation type="submission" date="2016-08" db="EMBL/GenBank/DDBJ databases">
        <authorList>
            <person name="Varghese N."/>
            <person name="Submissions Spin"/>
        </authorList>
    </citation>
    <scope>NUCLEOTIDE SEQUENCE [LARGE SCALE GENOMIC DNA]</scope>
    <source>
        <strain evidence="4">HAMBI 2971</strain>
    </source>
</reference>
<evidence type="ECO:0000256" key="1">
    <source>
        <dbReference type="ARBA" id="ARBA00007162"/>
    </source>
</evidence>
<dbReference type="NCBIfam" id="TIGR03431">
    <property type="entry name" value="PhnD"/>
    <property type="match status" value="1"/>
</dbReference>
<dbReference type="STRING" id="411945.GA0061102_102755"/>
<keyword evidence="2" id="KW-0732">Signal</keyword>
<gene>
    <name evidence="3" type="ORF">GA0061102_102755</name>
</gene>
<name>A0A1C3WDN0_9HYPH</name>
<dbReference type="CDD" id="cd01071">
    <property type="entry name" value="PBP2_PhnD_like"/>
    <property type="match status" value="1"/>
</dbReference>
<dbReference type="Proteomes" id="UP000199435">
    <property type="component" value="Unassembled WGS sequence"/>
</dbReference>
<organism evidence="3 4">
    <name type="scientific">Rhizobium miluonense</name>
    <dbReference type="NCBI Taxonomy" id="411945"/>
    <lineage>
        <taxon>Bacteria</taxon>
        <taxon>Pseudomonadati</taxon>
        <taxon>Pseudomonadota</taxon>
        <taxon>Alphaproteobacteria</taxon>
        <taxon>Hyphomicrobiales</taxon>
        <taxon>Rhizobiaceae</taxon>
        <taxon>Rhizobium/Agrobacterium group</taxon>
        <taxon>Rhizobium</taxon>
    </lineage>
</organism>
<evidence type="ECO:0000256" key="2">
    <source>
        <dbReference type="ARBA" id="ARBA00022729"/>
    </source>
</evidence>
<evidence type="ECO:0000313" key="3">
    <source>
        <dbReference type="EMBL" id="SCB38083.1"/>
    </source>
</evidence>
<evidence type="ECO:0000313" key="4">
    <source>
        <dbReference type="Proteomes" id="UP000199435"/>
    </source>
</evidence>
<dbReference type="InterPro" id="IPR017797">
    <property type="entry name" value="Phosphnate-bd"/>
</dbReference>
<keyword evidence="4" id="KW-1185">Reference proteome</keyword>
<dbReference type="Gene3D" id="3.40.190.10">
    <property type="entry name" value="Periplasmic binding protein-like II"/>
    <property type="match status" value="2"/>
</dbReference>
<proteinExistence type="inferred from homology"/>
<dbReference type="GO" id="GO:0043190">
    <property type="term" value="C:ATP-binding cassette (ABC) transporter complex"/>
    <property type="evidence" value="ECO:0007669"/>
    <property type="project" value="InterPro"/>
</dbReference>
<comment type="similarity">
    <text evidence="1">Belongs to the phosphate/phosphite/phosphonate binding protein family.</text>
</comment>
<protein>
    <submittedName>
        <fullName evidence="3">Phosphonate transport system substrate-binding protein</fullName>
    </submittedName>
</protein>
<dbReference type="GO" id="GO:0015716">
    <property type="term" value="P:organic phosphonate transport"/>
    <property type="evidence" value="ECO:0007669"/>
    <property type="project" value="InterPro"/>
</dbReference>
<dbReference type="InterPro" id="IPR005770">
    <property type="entry name" value="PhnD"/>
</dbReference>